<dbReference type="Proteomes" id="UP001372338">
    <property type="component" value="Unassembled WGS sequence"/>
</dbReference>
<name>A0AAN9EHM6_CROPI</name>
<dbReference type="PRINTS" id="PR00320">
    <property type="entry name" value="GPROTEINBRPT"/>
</dbReference>
<feature type="repeat" description="WD" evidence="3">
    <location>
        <begin position="300"/>
        <end position="340"/>
    </location>
</feature>
<organism evidence="4 5">
    <name type="scientific">Crotalaria pallida</name>
    <name type="common">Smooth rattlebox</name>
    <name type="synonym">Crotalaria striata</name>
    <dbReference type="NCBI Taxonomy" id="3830"/>
    <lineage>
        <taxon>Eukaryota</taxon>
        <taxon>Viridiplantae</taxon>
        <taxon>Streptophyta</taxon>
        <taxon>Embryophyta</taxon>
        <taxon>Tracheophyta</taxon>
        <taxon>Spermatophyta</taxon>
        <taxon>Magnoliopsida</taxon>
        <taxon>eudicotyledons</taxon>
        <taxon>Gunneridae</taxon>
        <taxon>Pentapetalae</taxon>
        <taxon>rosids</taxon>
        <taxon>fabids</taxon>
        <taxon>Fabales</taxon>
        <taxon>Fabaceae</taxon>
        <taxon>Papilionoideae</taxon>
        <taxon>50 kb inversion clade</taxon>
        <taxon>genistoids sensu lato</taxon>
        <taxon>core genistoids</taxon>
        <taxon>Crotalarieae</taxon>
        <taxon>Crotalaria</taxon>
    </lineage>
</organism>
<dbReference type="PANTHER" id="PTHR19857:SF8">
    <property type="entry name" value="ANGIO-ASSOCIATED MIGRATORY CELL PROTEIN"/>
    <property type="match status" value="1"/>
</dbReference>
<proteinExistence type="predicted"/>
<dbReference type="Gene3D" id="2.130.10.10">
    <property type="entry name" value="YVTN repeat-like/Quinoprotein amine dehydrogenase"/>
    <property type="match status" value="2"/>
</dbReference>
<evidence type="ECO:0008006" key="6">
    <source>
        <dbReference type="Google" id="ProtNLM"/>
    </source>
</evidence>
<dbReference type="PANTHER" id="PTHR19857">
    <property type="entry name" value="MITOCHONDRIAL DIVISION PROTEIN 1-RELATED"/>
    <property type="match status" value="1"/>
</dbReference>
<comment type="caution">
    <text evidence="4">The sequence shown here is derived from an EMBL/GenBank/DDBJ whole genome shotgun (WGS) entry which is preliminary data.</text>
</comment>
<dbReference type="InterPro" id="IPR015943">
    <property type="entry name" value="WD40/YVTN_repeat-like_dom_sf"/>
</dbReference>
<evidence type="ECO:0000313" key="5">
    <source>
        <dbReference type="Proteomes" id="UP001372338"/>
    </source>
</evidence>
<accession>A0AAN9EHM6</accession>
<dbReference type="InterPro" id="IPR019775">
    <property type="entry name" value="WD40_repeat_CS"/>
</dbReference>
<dbReference type="PROSITE" id="PS50082">
    <property type="entry name" value="WD_REPEATS_2"/>
    <property type="match status" value="2"/>
</dbReference>
<evidence type="ECO:0000256" key="2">
    <source>
        <dbReference type="ARBA" id="ARBA00022737"/>
    </source>
</evidence>
<protein>
    <recommendedName>
        <fullName evidence="6">Angio-associated migratory cell protein</fullName>
    </recommendedName>
</protein>
<dbReference type="AlphaFoldDB" id="A0AAN9EHM6"/>
<reference evidence="4 5" key="1">
    <citation type="submission" date="2024-01" db="EMBL/GenBank/DDBJ databases">
        <title>The genomes of 5 underutilized Papilionoideae crops provide insights into root nodulation and disease resistanc.</title>
        <authorList>
            <person name="Yuan L."/>
        </authorList>
    </citation>
    <scope>NUCLEOTIDE SEQUENCE [LARGE SCALE GENOMIC DNA]</scope>
    <source>
        <strain evidence="4">ZHUSHIDOU_FW_LH</strain>
        <tissue evidence="4">Leaf</tissue>
    </source>
</reference>
<evidence type="ECO:0000256" key="1">
    <source>
        <dbReference type="ARBA" id="ARBA00022574"/>
    </source>
</evidence>
<dbReference type="InterPro" id="IPR051179">
    <property type="entry name" value="WD_repeat_multifunction"/>
</dbReference>
<dbReference type="InterPro" id="IPR001680">
    <property type="entry name" value="WD40_rpt"/>
</dbReference>
<gene>
    <name evidence="4" type="ORF">RIF29_37491</name>
</gene>
<dbReference type="InterPro" id="IPR036322">
    <property type="entry name" value="WD40_repeat_dom_sf"/>
</dbReference>
<keyword evidence="1 3" id="KW-0853">WD repeat</keyword>
<keyword evidence="2" id="KW-0677">Repeat</keyword>
<dbReference type="EMBL" id="JAYWIO010000007">
    <property type="protein sequence ID" value="KAK7253078.1"/>
    <property type="molecule type" value="Genomic_DNA"/>
</dbReference>
<dbReference type="Pfam" id="PF00400">
    <property type="entry name" value="WD40"/>
    <property type="match status" value="6"/>
</dbReference>
<dbReference type="SMART" id="SM00320">
    <property type="entry name" value="WD40"/>
    <property type="match status" value="7"/>
</dbReference>
<dbReference type="PROSITE" id="PS50294">
    <property type="entry name" value="WD_REPEATS_REGION"/>
    <property type="match status" value="2"/>
</dbReference>
<dbReference type="InterPro" id="IPR020472">
    <property type="entry name" value="WD40_PAC1"/>
</dbReference>
<dbReference type="SUPFAM" id="SSF50978">
    <property type="entry name" value="WD40 repeat-like"/>
    <property type="match status" value="1"/>
</dbReference>
<evidence type="ECO:0000313" key="4">
    <source>
        <dbReference type="EMBL" id="KAK7253078.1"/>
    </source>
</evidence>
<sequence length="379" mass="41419">MSALPIIHHYQYDYEYDDDNDDDDQVFCIDESDIIDELSMDDEDLPDADSDDDSVQDDDDVVVVDVDVDDAIHTFTRHQGELFTVACNPTHATLVATGGRDHRGFLWEIDGIVKVWVSSAYLQDAQARKDLIRGIEWLKWHPRQHKLLAGFEDSNAWMWNKDNEISPITYLTGHGSRVTCGDFTPDGGKICTGSADKTLRIWNSSGEIIKIVEGHGYHTEGLACLAISSTSTLALTGSEDGSACFVNIGKGRVISSLASSPSCSIKCVGFSPSDSSLAAIGGMDKRLVIWDIQHSLSRDTCAHEAGVTCLAWVGSWCVATGCKDGIVRLWDIRSGESVETFRGHSGEIQSLSVSANGDYIVSVSLKDPTARVFDVGKFK</sequence>
<evidence type="ECO:0000256" key="3">
    <source>
        <dbReference type="PROSITE-ProRule" id="PRU00221"/>
    </source>
</evidence>
<dbReference type="PROSITE" id="PS00678">
    <property type="entry name" value="WD_REPEATS_1"/>
    <property type="match status" value="2"/>
</dbReference>
<dbReference type="CDD" id="cd00200">
    <property type="entry name" value="WD40"/>
    <property type="match status" value="1"/>
</dbReference>
<keyword evidence="5" id="KW-1185">Reference proteome</keyword>
<feature type="repeat" description="WD" evidence="3">
    <location>
        <begin position="171"/>
        <end position="203"/>
    </location>
</feature>